<dbReference type="Proteomes" id="UP000282195">
    <property type="component" value="Chromosome"/>
</dbReference>
<feature type="domain" description="Enoyl reductase (ER)" evidence="1">
    <location>
        <begin position="10"/>
        <end position="334"/>
    </location>
</feature>
<dbReference type="PANTHER" id="PTHR45033">
    <property type="match status" value="1"/>
</dbReference>
<dbReference type="GO" id="GO:0016491">
    <property type="term" value="F:oxidoreductase activity"/>
    <property type="evidence" value="ECO:0007669"/>
    <property type="project" value="InterPro"/>
</dbReference>
<evidence type="ECO:0000313" key="2">
    <source>
        <dbReference type="EMBL" id="AYG58742.1"/>
    </source>
</evidence>
<dbReference type="AlphaFoldDB" id="A0A387FTP5"/>
<dbReference type="SUPFAM" id="SSF51735">
    <property type="entry name" value="NAD(P)-binding Rossmann-fold domains"/>
    <property type="match status" value="1"/>
</dbReference>
<dbReference type="InterPro" id="IPR013149">
    <property type="entry name" value="ADH-like_C"/>
</dbReference>
<dbReference type="SMART" id="SM00829">
    <property type="entry name" value="PKS_ER"/>
    <property type="match status" value="1"/>
</dbReference>
<dbReference type="OrthoDB" id="9790818at2"/>
<dbReference type="RefSeq" id="WP_120703806.1">
    <property type="nucleotide sequence ID" value="NZ_CP032694.1"/>
</dbReference>
<accession>A0A387FTP5</accession>
<proteinExistence type="predicted"/>
<dbReference type="SUPFAM" id="SSF50129">
    <property type="entry name" value="GroES-like"/>
    <property type="match status" value="1"/>
</dbReference>
<dbReference type="CDD" id="cd08276">
    <property type="entry name" value="MDR7"/>
    <property type="match status" value="1"/>
</dbReference>
<dbReference type="InterPro" id="IPR013154">
    <property type="entry name" value="ADH-like_N"/>
</dbReference>
<dbReference type="EMBL" id="CP032694">
    <property type="protein sequence ID" value="AYG58742.1"/>
    <property type="molecule type" value="Genomic_DNA"/>
</dbReference>
<gene>
    <name evidence="2" type="ORF">CCGE525_07920</name>
</gene>
<protein>
    <submittedName>
        <fullName evidence="2">NAD(P)-dependent alcohol dehydrogenase</fullName>
    </submittedName>
</protein>
<keyword evidence="3" id="KW-1185">Reference proteome</keyword>
<dbReference type="InterPro" id="IPR020843">
    <property type="entry name" value="ER"/>
</dbReference>
<dbReference type="InterPro" id="IPR052711">
    <property type="entry name" value="Zinc_ADH-like"/>
</dbReference>
<dbReference type="InterPro" id="IPR036291">
    <property type="entry name" value="NAD(P)-bd_dom_sf"/>
</dbReference>
<sequence length="341" mass="37272">MKAIVLKPPAGLENVTLEERDMPQPRRQELLIRVKATALNYRDLEIACGTYHTAFRLPLVPLSDGVGEVVAVGEDVTRFKIGDRVCSTFWQRWTGGSFRMAEPSYQRGGPLDGLLSEYAILDEQAAVFAPRNLSDIEAATLPCAAVTAWQALVTEGHIRAGDTVLVQGTGGVSLFALQFARASGARVIVTSSSDEKLERAKALGAADGINYRRVPEWSTVVLDMTEGRGVDHIIEVGGPLSFEQSLKAASRRGQINIIGYLGGSQGAINPLDIFRKQVDVRGIPVGSRESFEAMNRAIETLDLKPVVDRVFPWTEIKDAMRYFADGSRFGKVALELQDNRP</sequence>
<evidence type="ECO:0000259" key="1">
    <source>
        <dbReference type="SMART" id="SM00829"/>
    </source>
</evidence>
<dbReference type="Pfam" id="PF08240">
    <property type="entry name" value="ADH_N"/>
    <property type="match status" value="1"/>
</dbReference>
<dbReference type="Pfam" id="PF00107">
    <property type="entry name" value="ADH_zinc_N"/>
    <property type="match status" value="1"/>
</dbReference>
<dbReference type="PANTHER" id="PTHR45033:SF2">
    <property type="entry name" value="ZINC-TYPE ALCOHOL DEHYDROGENASE-LIKE PROTEIN C1773.06C"/>
    <property type="match status" value="1"/>
</dbReference>
<dbReference type="KEGG" id="rjg:CCGE525_07920"/>
<reference evidence="2 3" key="1">
    <citation type="submission" date="2018-10" db="EMBL/GenBank/DDBJ databases">
        <title>Rhizobium etli, R. leguminosarum and a new Rhizobium genospecies from Phaseolus dumosus.</title>
        <authorList>
            <person name="Ramirez-Puebla S.T."/>
            <person name="Rogel-Hernandez M.A."/>
            <person name="Guerrero G."/>
            <person name="Ormeno-Orrillo E."/>
            <person name="Martinez-Romero J.C."/>
            <person name="Negrete-Yankelevich S."/>
            <person name="Martinez-Romero E."/>
        </authorList>
    </citation>
    <scope>NUCLEOTIDE SEQUENCE [LARGE SCALE GENOMIC DNA]</scope>
    <source>
        <strain evidence="2 3">CCGE525</strain>
    </source>
</reference>
<organism evidence="2 3">
    <name type="scientific">Rhizobium jaguaris</name>
    <dbReference type="NCBI Taxonomy" id="1312183"/>
    <lineage>
        <taxon>Bacteria</taxon>
        <taxon>Pseudomonadati</taxon>
        <taxon>Pseudomonadota</taxon>
        <taxon>Alphaproteobacteria</taxon>
        <taxon>Hyphomicrobiales</taxon>
        <taxon>Rhizobiaceae</taxon>
        <taxon>Rhizobium/Agrobacterium group</taxon>
        <taxon>Rhizobium</taxon>
    </lineage>
</organism>
<name>A0A387FTP5_9HYPH</name>
<evidence type="ECO:0000313" key="3">
    <source>
        <dbReference type="Proteomes" id="UP000282195"/>
    </source>
</evidence>
<dbReference type="InterPro" id="IPR011032">
    <property type="entry name" value="GroES-like_sf"/>
</dbReference>
<dbReference type="Gene3D" id="3.90.180.10">
    <property type="entry name" value="Medium-chain alcohol dehydrogenases, catalytic domain"/>
    <property type="match status" value="1"/>
</dbReference>
<dbReference type="Gene3D" id="3.40.50.720">
    <property type="entry name" value="NAD(P)-binding Rossmann-like Domain"/>
    <property type="match status" value="1"/>
</dbReference>